<comment type="caution">
    <text evidence="1">The sequence shown here is derived from an EMBL/GenBank/DDBJ whole genome shotgun (WGS) entry which is preliminary data.</text>
</comment>
<dbReference type="EMBL" id="JAHRIN010044453">
    <property type="protein sequence ID" value="MEQ2207381.1"/>
    <property type="molecule type" value="Genomic_DNA"/>
</dbReference>
<organism evidence="1 2">
    <name type="scientific">Xenoophorus captivus</name>
    <dbReference type="NCBI Taxonomy" id="1517983"/>
    <lineage>
        <taxon>Eukaryota</taxon>
        <taxon>Metazoa</taxon>
        <taxon>Chordata</taxon>
        <taxon>Craniata</taxon>
        <taxon>Vertebrata</taxon>
        <taxon>Euteleostomi</taxon>
        <taxon>Actinopterygii</taxon>
        <taxon>Neopterygii</taxon>
        <taxon>Teleostei</taxon>
        <taxon>Neoteleostei</taxon>
        <taxon>Acanthomorphata</taxon>
        <taxon>Ovalentaria</taxon>
        <taxon>Atherinomorphae</taxon>
        <taxon>Cyprinodontiformes</taxon>
        <taxon>Goodeidae</taxon>
        <taxon>Xenoophorus</taxon>
    </lineage>
</organism>
<keyword evidence="2" id="KW-1185">Reference proteome</keyword>
<protein>
    <submittedName>
        <fullName evidence="1">Uncharacterized protein</fullName>
    </submittedName>
</protein>
<reference evidence="1 2" key="1">
    <citation type="submission" date="2021-06" db="EMBL/GenBank/DDBJ databases">
        <authorList>
            <person name="Palmer J.M."/>
        </authorList>
    </citation>
    <scope>NUCLEOTIDE SEQUENCE [LARGE SCALE GENOMIC DNA]</scope>
    <source>
        <strain evidence="1 2">XC_2019</strain>
        <tissue evidence="1">Muscle</tissue>
    </source>
</reference>
<dbReference type="Proteomes" id="UP001434883">
    <property type="component" value="Unassembled WGS sequence"/>
</dbReference>
<name>A0ABV0RI54_9TELE</name>
<proteinExistence type="predicted"/>
<evidence type="ECO:0000313" key="2">
    <source>
        <dbReference type="Proteomes" id="UP001434883"/>
    </source>
</evidence>
<sequence>MSCVPLHCPVKDRQHVQVPWRKLFSSFTKIGTDELTKVSQKLSEKNLNNIVKFCHLYNLVHPFSRCDQRCFIYHRSMAIPTLYPLSARLHQVALVPEPTDVISIHLQLIFKKIHFNFGIH</sequence>
<gene>
    <name evidence="1" type="ORF">XENOCAPTIV_011417</name>
</gene>
<accession>A0ABV0RI54</accession>
<evidence type="ECO:0000313" key="1">
    <source>
        <dbReference type="EMBL" id="MEQ2207381.1"/>
    </source>
</evidence>